<dbReference type="EMBL" id="WJBD01000007">
    <property type="protein sequence ID" value="MBC3888130.1"/>
    <property type="molecule type" value="Genomic_DNA"/>
</dbReference>
<dbReference type="GO" id="GO:0030170">
    <property type="term" value="F:pyridoxal phosphate binding"/>
    <property type="evidence" value="ECO:0007669"/>
    <property type="project" value="InterPro"/>
</dbReference>
<dbReference type="PANTHER" id="PTHR36930:SF1">
    <property type="entry name" value="MOSC DOMAIN-CONTAINING PROTEIN"/>
    <property type="match status" value="1"/>
</dbReference>
<dbReference type="InterPro" id="IPR052716">
    <property type="entry name" value="MOSC_domain"/>
</dbReference>
<dbReference type="SUPFAM" id="SSF50800">
    <property type="entry name" value="PK beta-barrel domain-like"/>
    <property type="match status" value="1"/>
</dbReference>
<dbReference type="GO" id="GO:0030151">
    <property type="term" value="F:molybdenum ion binding"/>
    <property type="evidence" value="ECO:0007669"/>
    <property type="project" value="InterPro"/>
</dbReference>
<proteinExistence type="predicted"/>
<reference evidence="2" key="1">
    <citation type="submission" date="2019-10" db="EMBL/GenBank/DDBJ databases">
        <authorList>
            <person name="Ross D.E."/>
            <person name="Gulliver D."/>
        </authorList>
    </citation>
    <scope>NUCLEOTIDE SEQUENCE</scope>
    <source>
        <strain evidence="2">DER-2019</strain>
    </source>
</reference>
<evidence type="ECO:0000259" key="1">
    <source>
        <dbReference type="PROSITE" id="PS51340"/>
    </source>
</evidence>
<dbReference type="InterPro" id="IPR005302">
    <property type="entry name" value="MoCF_Sase_C"/>
</dbReference>
<dbReference type="GO" id="GO:0003824">
    <property type="term" value="F:catalytic activity"/>
    <property type="evidence" value="ECO:0007669"/>
    <property type="project" value="InterPro"/>
</dbReference>
<keyword evidence="3" id="KW-1185">Reference proteome</keyword>
<dbReference type="AlphaFoldDB" id="A0A923HVR4"/>
<dbReference type="PROSITE" id="PS51340">
    <property type="entry name" value="MOSC"/>
    <property type="match status" value="1"/>
</dbReference>
<evidence type="ECO:0000313" key="3">
    <source>
        <dbReference type="Proteomes" id="UP000616595"/>
    </source>
</evidence>
<protein>
    <submittedName>
        <fullName evidence="2">MOSC domain-containing protein</fullName>
    </submittedName>
</protein>
<evidence type="ECO:0000313" key="2">
    <source>
        <dbReference type="EMBL" id="MBC3888130.1"/>
    </source>
</evidence>
<gene>
    <name evidence="2" type="ORF">GH810_07395</name>
</gene>
<dbReference type="Pfam" id="PF03473">
    <property type="entry name" value="MOSC"/>
    <property type="match status" value="1"/>
</dbReference>
<sequence length="144" mass="15612">MGFVAAINKSVSKGHTVRLNEPGKFIEGFGLEGDSHGGRNNRQVSLFGQASIRQMEKMGAKGLCTARFNENIMTEDIRLFELPVGTRLKIGETIQEISQIGKKCHGCEIAAEKGECTLVNEVVFTSVIKGGMIKVGDLVEVLES</sequence>
<feature type="domain" description="MOSC" evidence="1">
    <location>
        <begin position="17"/>
        <end position="142"/>
    </location>
</feature>
<comment type="caution">
    <text evidence="2">The sequence shown here is derived from an EMBL/GenBank/DDBJ whole genome shotgun (WGS) entry which is preliminary data.</text>
</comment>
<dbReference type="Proteomes" id="UP000616595">
    <property type="component" value="Unassembled WGS sequence"/>
</dbReference>
<dbReference type="InterPro" id="IPR011037">
    <property type="entry name" value="Pyrv_Knase-like_insert_dom_sf"/>
</dbReference>
<dbReference type="PANTHER" id="PTHR36930">
    <property type="entry name" value="METAL-SULFUR CLUSTER BIOSYNTHESIS PROTEINS YUAD-RELATED"/>
    <property type="match status" value="1"/>
</dbReference>
<dbReference type="Gene3D" id="2.40.33.20">
    <property type="entry name" value="PK beta-barrel domain-like"/>
    <property type="match status" value="1"/>
</dbReference>
<name>A0A923HVR4_9FIRM</name>
<accession>A0A923HVR4</accession>
<organism evidence="2 3">
    <name type="scientific">Acetobacterium paludosum</name>
    <dbReference type="NCBI Taxonomy" id="52693"/>
    <lineage>
        <taxon>Bacteria</taxon>
        <taxon>Bacillati</taxon>
        <taxon>Bacillota</taxon>
        <taxon>Clostridia</taxon>
        <taxon>Eubacteriales</taxon>
        <taxon>Eubacteriaceae</taxon>
        <taxon>Acetobacterium</taxon>
    </lineage>
</organism>
<dbReference type="OrthoDB" id="9789048at2"/>
<dbReference type="RefSeq" id="WP_148567470.1">
    <property type="nucleotide sequence ID" value="NZ_RXYA01000010.1"/>
</dbReference>
<reference evidence="2" key="2">
    <citation type="submission" date="2020-10" db="EMBL/GenBank/DDBJ databases">
        <title>Comparative genomics of the Acetobacterium genus.</title>
        <authorList>
            <person name="Marshall C."/>
            <person name="May H."/>
            <person name="Norman S."/>
        </authorList>
    </citation>
    <scope>NUCLEOTIDE SEQUENCE</scope>
    <source>
        <strain evidence="2">DER-2019</strain>
    </source>
</reference>